<dbReference type="Proteomes" id="UP001295684">
    <property type="component" value="Unassembled WGS sequence"/>
</dbReference>
<protein>
    <submittedName>
        <fullName evidence="1">Uncharacterized protein</fullName>
    </submittedName>
</protein>
<evidence type="ECO:0000313" key="1">
    <source>
        <dbReference type="EMBL" id="CAI2378699.1"/>
    </source>
</evidence>
<name>A0AAD1XTQ0_EUPCR</name>
<keyword evidence="2" id="KW-1185">Reference proteome</keyword>
<organism evidence="1 2">
    <name type="scientific">Euplotes crassus</name>
    <dbReference type="NCBI Taxonomy" id="5936"/>
    <lineage>
        <taxon>Eukaryota</taxon>
        <taxon>Sar</taxon>
        <taxon>Alveolata</taxon>
        <taxon>Ciliophora</taxon>
        <taxon>Intramacronucleata</taxon>
        <taxon>Spirotrichea</taxon>
        <taxon>Hypotrichia</taxon>
        <taxon>Euplotida</taxon>
        <taxon>Euplotidae</taxon>
        <taxon>Moneuplotes</taxon>
    </lineage>
</organism>
<proteinExistence type="predicted"/>
<sequence>MWNLRKVLFCELEFRQKQMNSFADQDQFGVSYGHHINEIYQIWCVLTQMMQDFKSQATAKAEHVKAYLFEKDYMTDNVFLYIEKIVKMYTRIPCLSSISRYFGPLPFQPQLWDDTFHHVLL</sequence>
<comment type="caution">
    <text evidence="1">The sequence shown here is derived from an EMBL/GenBank/DDBJ whole genome shotgun (WGS) entry which is preliminary data.</text>
</comment>
<gene>
    <name evidence="1" type="ORF">ECRASSUSDP1_LOCUS20098</name>
</gene>
<dbReference type="EMBL" id="CAMPGE010020458">
    <property type="protein sequence ID" value="CAI2378699.1"/>
    <property type="molecule type" value="Genomic_DNA"/>
</dbReference>
<accession>A0AAD1XTQ0</accession>
<evidence type="ECO:0000313" key="2">
    <source>
        <dbReference type="Proteomes" id="UP001295684"/>
    </source>
</evidence>
<reference evidence="1" key="1">
    <citation type="submission" date="2023-07" db="EMBL/GenBank/DDBJ databases">
        <authorList>
            <consortium name="AG Swart"/>
            <person name="Singh M."/>
            <person name="Singh A."/>
            <person name="Seah K."/>
            <person name="Emmerich C."/>
        </authorList>
    </citation>
    <scope>NUCLEOTIDE SEQUENCE</scope>
    <source>
        <strain evidence="1">DP1</strain>
    </source>
</reference>
<dbReference type="AlphaFoldDB" id="A0AAD1XTQ0"/>